<dbReference type="InterPro" id="IPR011330">
    <property type="entry name" value="Glyco_hydro/deAcase_b/a-brl"/>
</dbReference>
<gene>
    <name evidence="2" type="ORF">A3L08_04910</name>
</gene>
<accession>A0A218P7E3</accession>
<proteinExistence type="predicted"/>
<sequence>MFMATVSGIQGEKPLGIPSKFLGNEEPNAEHKPSELGSDITQAQERAELIILVHDVSPVYENELKELLGIISHYGFQNETYLFVIPNHGGKMPINDYPEFVAFLRNLSSEGYHVELHGYDHIGDEFNCGRGEAERRLYLGLKELEDAGFVPEYFIPPRYSLSEDALNVLLSHNLTVIGKDFIYLTNGTMKPIINREYTWYIPRFLVDYQLESAEESYKNTKGTFFLSIHPKAANNEAGLEFLRKFLEFVRKYKTGLGSLESPNGPVVEEHRYQEHSE</sequence>
<dbReference type="InterPro" id="IPR018763">
    <property type="entry name" value="DUF2334"/>
</dbReference>
<protein>
    <recommendedName>
        <fullName evidence="4">Polysaccharide deacetylase</fullName>
    </recommendedName>
</protein>
<evidence type="ECO:0000256" key="1">
    <source>
        <dbReference type="SAM" id="MobiDB-lite"/>
    </source>
</evidence>
<evidence type="ECO:0000313" key="3">
    <source>
        <dbReference type="Proteomes" id="UP000197418"/>
    </source>
</evidence>
<feature type="region of interest" description="Disordered" evidence="1">
    <location>
        <begin position="16"/>
        <end position="35"/>
    </location>
</feature>
<dbReference type="Pfam" id="PF10096">
    <property type="entry name" value="DUF2334"/>
    <property type="match status" value="1"/>
</dbReference>
<dbReference type="GO" id="GO:0005975">
    <property type="term" value="P:carbohydrate metabolic process"/>
    <property type="evidence" value="ECO:0007669"/>
    <property type="project" value="InterPro"/>
</dbReference>
<dbReference type="KEGG" id="tpaf:A3L08_04910"/>
<dbReference type="AlphaFoldDB" id="A0A218P7E3"/>
<dbReference type="Gene3D" id="3.20.20.370">
    <property type="entry name" value="Glycoside hydrolase/deacetylase"/>
    <property type="match status" value="1"/>
</dbReference>
<keyword evidence="3" id="KW-1185">Reference proteome</keyword>
<evidence type="ECO:0008006" key="4">
    <source>
        <dbReference type="Google" id="ProtNLM"/>
    </source>
</evidence>
<name>A0A218P7E3_9EURY</name>
<dbReference type="SUPFAM" id="SSF88713">
    <property type="entry name" value="Glycoside hydrolase/deacetylase"/>
    <property type="match status" value="1"/>
</dbReference>
<evidence type="ECO:0000313" key="2">
    <source>
        <dbReference type="EMBL" id="ASJ06703.1"/>
    </source>
</evidence>
<dbReference type="Proteomes" id="UP000197418">
    <property type="component" value="Chromosome"/>
</dbReference>
<dbReference type="EMBL" id="CP015102">
    <property type="protein sequence ID" value="ASJ06703.1"/>
    <property type="molecule type" value="Genomic_DNA"/>
</dbReference>
<reference evidence="2 3" key="1">
    <citation type="submission" date="2016-04" db="EMBL/GenBank/DDBJ databases">
        <title>Complete genome sequence of Thermococcus pacificus type strain P4.</title>
        <authorList>
            <person name="Oger P.M."/>
        </authorList>
    </citation>
    <scope>NUCLEOTIDE SEQUENCE [LARGE SCALE GENOMIC DNA]</scope>
    <source>
        <strain evidence="2 3">P-4</strain>
    </source>
</reference>
<organism evidence="2 3">
    <name type="scientific">Thermococcus pacificus</name>
    <dbReference type="NCBI Taxonomy" id="71998"/>
    <lineage>
        <taxon>Archaea</taxon>
        <taxon>Methanobacteriati</taxon>
        <taxon>Methanobacteriota</taxon>
        <taxon>Thermococci</taxon>
        <taxon>Thermococcales</taxon>
        <taxon>Thermococcaceae</taxon>
        <taxon>Thermococcus</taxon>
    </lineage>
</organism>